<evidence type="ECO:0000256" key="7">
    <source>
        <dbReference type="ARBA" id="ARBA00022516"/>
    </source>
</evidence>
<dbReference type="Pfam" id="PF01066">
    <property type="entry name" value="CDP-OH_P_transf"/>
    <property type="match status" value="1"/>
</dbReference>
<evidence type="ECO:0000256" key="13">
    <source>
        <dbReference type="ARBA" id="ARBA00023209"/>
    </source>
</evidence>
<dbReference type="GO" id="GO:0008444">
    <property type="term" value="F:CDP-diacylglycerol-glycerol-3-phosphate 3-phosphatidyltransferase activity"/>
    <property type="evidence" value="ECO:0007669"/>
    <property type="project" value="UniProtKB-EC"/>
</dbReference>
<evidence type="ECO:0000313" key="20">
    <source>
        <dbReference type="Proteomes" id="UP001597216"/>
    </source>
</evidence>
<accession>A0ABW3SZE3</accession>
<dbReference type="EC" id="2.7.8.5" evidence="5 16"/>
<dbReference type="InterPro" id="IPR043130">
    <property type="entry name" value="CDP-OH_PTrfase_TM_dom"/>
</dbReference>
<comment type="pathway">
    <text evidence="3">Lipid metabolism.</text>
</comment>
<proteinExistence type="inferred from homology"/>
<protein>
    <recommendedName>
        <fullName evidence="6 16">CDP-diacylglycerol--glycerol-3-phosphate 3-phosphatidyltransferase</fullName>
        <ecNumber evidence="5 16">2.7.8.5</ecNumber>
    </recommendedName>
</protein>
<feature type="transmembrane region" description="Helical" evidence="18">
    <location>
        <begin position="174"/>
        <end position="197"/>
    </location>
</feature>
<dbReference type="PANTHER" id="PTHR14269">
    <property type="entry name" value="CDP-DIACYLGLYCEROL--GLYCEROL-3-PHOSPHATE 3-PHOSPHATIDYLTRANSFERASE-RELATED"/>
    <property type="match status" value="1"/>
</dbReference>
<reference evidence="20" key="1">
    <citation type="journal article" date="2019" name="Int. J. Syst. Evol. Microbiol.">
        <title>The Global Catalogue of Microorganisms (GCM) 10K type strain sequencing project: providing services to taxonomists for standard genome sequencing and annotation.</title>
        <authorList>
            <consortium name="The Broad Institute Genomics Platform"/>
            <consortium name="The Broad Institute Genome Sequencing Center for Infectious Disease"/>
            <person name="Wu L."/>
            <person name="Ma J."/>
        </authorList>
    </citation>
    <scope>NUCLEOTIDE SEQUENCE [LARGE SCALE GENOMIC DNA]</scope>
    <source>
        <strain evidence="20">CCUG 55074</strain>
    </source>
</reference>
<evidence type="ECO:0000313" key="19">
    <source>
        <dbReference type="EMBL" id="MFD1189511.1"/>
    </source>
</evidence>
<evidence type="ECO:0000256" key="5">
    <source>
        <dbReference type="ARBA" id="ARBA00013170"/>
    </source>
</evidence>
<feature type="transmembrane region" description="Helical" evidence="18">
    <location>
        <begin position="78"/>
        <end position="99"/>
    </location>
</feature>
<organism evidence="19 20">
    <name type="scientific">Phenylobacterium conjunctum</name>
    <dbReference type="NCBI Taxonomy" id="1298959"/>
    <lineage>
        <taxon>Bacteria</taxon>
        <taxon>Pseudomonadati</taxon>
        <taxon>Pseudomonadota</taxon>
        <taxon>Alphaproteobacteria</taxon>
        <taxon>Caulobacterales</taxon>
        <taxon>Caulobacteraceae</taxon>
        <taxon>Phenylobacterium</taxon>
    </lineage>
</organism>
<evidence type="ECO:0000256" key="16">
    <source>
        <dbReference type="NCBIfam" id="TIGR00560"/>
    </source>
</evidence>
<keyword evidence="7" id="KW-0444">Lipid biosynthesis</keyword>
<evidence type="ECO:0000256" key="3">
    <source>
        <dbReference type="ARBA" id="ARBA00005189"/>
    </source>
</evidence>
<evidence type="ECO:0000256" key="14">
    <source>
        <dbReference type="ARBA" id="ARBA00023264"/>
    </source>
</evidence>
<evidence type="ECO:0000256" key="8">
    <source>
        <dbReference type="ARBA" id="ARBA00022679"/>
    </source>
</evidence>
<dbReference type="RefSeq" id="WP_374346913.1">
    <property type="nucleotide sequence ID" value="NZ_JBHTLQ010000004.1"/>
</dbReference>
<keyword evidence="9 18" id="KW-0812">Transmembrane</keyword>
<comment type="similarity">
    <text evidence="4 17">Belongs to the CDP-alcohol phosphatidyltransferase class-I family.</text>
</comment>
<dbReference type="InterPro" id="IPR000462">
    <property type="entry name" value="CDP-OH_P_trans"/>
</dbReference>
<name>A0ABW3SZE3_9CAUL</name>
<evidence type="ECO:0000256" key="2">
    <source>
        <dbReference type="ARBA" id="ARBA00005042"/>
    </source>
</evidence>
<sequence>MKSIPNILSAGRLVLTLFMFVALALAAGAVPYFGDSLTVPQQFALQRWAFWAFVIAAVTDFFDGWLARKLDAVTVWGAILDPIGDKVLVAGAVLGLLALGPQPMVVLPAGLILFREFTVSALREVGAGKGIKLPVTLLAKWKTTLQLVALGGELLLAAWGAFDLTADPTVRLPVTVFVHGLLWLATIITLITGAQYWEQMRKALTE</sequence>
<keyword evidence="10 18" id="KW-1133">Transmembrane helix</keyword>
<evidence type="ECO:0000256" key="17">
    <source>
        <dbReference type="RuleBase" id="RU003750"/>
    </source>
</evidence>
<evidence type="ECO:0000256" key="11">
    <source>
        <dbReference type="ARBA" id="ARBA00023098"/>
    </source>
</evidence>
<comment type="pathway">
    <text evidence="2">Phospholipid metabolism; phosphatidylglycerol biosynthesis; phosphatidylglycerol from CDP-diacylglycerol: step 1/2.</text>
</comment>
<evidence type="ECO:0000256" key="12">
    <source>
        <dbReference type="ARBA" id="ARBA00023136"/>
    </source>
</evidence>
<dbReference type="Gene3D" id="1.20.120.1760">
    <property type="match status" value="1"/>
</dbReference>
<dbReference type="EMBL" id="JBHTLQ010000004">
    <property type="protein sequence ID" value="MFD1189511.1"/>
    <property type="molecule type" value="Genomic_DNA"/>
</dbReference>
<evidence type="ECO:0000256" key="18">
    <source>
        <dbReference type="SAM" id="Phobius"/>
    </source>
</evidence>
<comment type="catalytic activity">
    <reaction evidence="15">
        <text>a CDP-1,2-diacyl-sn-glycerol + sn-glycerol 3-phosphate = a 1,2-diacyl-sn-glycero-3-phospho-(1'-sn-glycero-3'-phosphate) + CMP + H(+)</text>
        <dbReference type="Rhea" id="RHEA:12593"/>
        <dbReference type="ChEBI" id="CHEBI:15378"/>
        <dbReference type="ChEBI" id="CHEBI:57597"/>
        <dbReference type="ChEBI" id="CHEBI:58332"/>
        <dbReference type="ChEBI" id="CHEBI:60110"/>
        <dbReference type="ChEBI" id="CHEBI:60377"/>
        <dbReference type="EC" id="2.7.8.5"/>
    </reaction>
</comment>
<keyword evidence="13" id="KW-0594">Phospholipid biosynthesis</keyword>
<dbReference type="InterPro" id="IPR004570">
    <property type="entry name" value="Phosphatidylglycerol_P_synth"/>
</dbReference>
<evidence type="ECO:0000256" key="10">
    <source>
        <dbReference type="ARBA" id="ARBA00022989"/>
    </source>
</evidence>
<evidence type="ECO:0000256" key="4">
    <source>
        <dbReference type="ARBA" id="ARBA00010441"/>
    </source>
</evidence>
<gene>
    <name evidence="19" type="primary">pgsA</name>
    <name evidence="19" type="ORF">ACFQ27_02885</name>
</gene>
<dbReference type="PANTHER" id="PTHR14269:SF62">
    <property type="entry name" value="CDP-DIACYLGLYCEROL--GLYCEROL-3-PHOSPHATE 3-PHOSPHATIDYLTRANSFERASE 1, CHLOROPLASTIC"/>
    <property type="match status" value="1"/>
</dbReference>
<dbReference type="PIRSF" id="PIRSF000847">
    <property type="entry name" value="Phos_ph_gly_syn"/>
    <property type="match status" value="1"/>
</dbReference>
<keyword evidence="14" id="KW-1208">Phospholipid metabolism</keyword>
<comment type="subcellular location">
    <subcellularLocation>
        <location evidence="1">Membrane</location>
        <topology evidence="1">Multi-pass membrane protein</topology>
    </subcellularLocation>
</comment>
<evidence type="ECO:0000256" key="6">
    <source>
        <dbReference type="ARBA" id="ARBA00014944"/>
    </source>
</evidence>
<dbReference type="Proteomes" id="UP001597216">
    <property type="component" value="Unassembled WGS sequence"/>
</dbReference>
<dbReference type="PROSITE" id="PS00379">
    <property type="entry name" value="CDP_ALCOHOL_P_TRANSF"/>
    <property type="match status" value="1"/>
</dbReference>
<dbReference type="NCBIfam" id="TIGR00560">
    <property type="entry name" value="pgsA"/>
    <property type="match status" value="1"/>
</dbReference>
<dbReference type="InterPro" id="IPR050324">
    <property type="entry name" value="CDP-alcohol_PTase-I"/>
</dbReference>
<feature type="transmembrane region" description="Helical" evidence="18">
    <location>
        <begin position="48"/>
        <end position="66"/>
    </location>
</feature>
<evidence type="ECO:0000256" key="1">
    <source>
        <dbReference type="ARBA" id="ARBA00004141"/>
    </source>
</evidence>
<evidence type="ECO:0000256" key="9">
    <source>
        <dbReference type="ARBA" id="ARBA00022692"/>
    </source>
</evidence>
<keyword evidence="12 18" id="KW-0472">Membrane</keyword>
<comment type="caution">
    <text evidence="19">The sequence shown here is derived from an EMBL/GenBank/DDBJ whole genome shotgun (WGS) entry which is preliminary data.</text>
</comment>
<dbReference type="InterPro" id="IPR048254">
    <property type="entry name" value="CDP_ALCOHOL_P_TRANSF_CS"/>
</dbReference>
<evidence type="ECO:0000256" key="15">
    <source>
        <dbReference type="ARBA" id="ARBA00048586"/>
    </source>
</evidence>
<keyword evidence="8 17" id="KW-0808">Transferase</keyword>
<keyword evidence="11" id="KW-0443">Lipid metabolism</keyword>
<keyword evidence="20" id="KW-1185">Reference proteome</keyword>